<keyword evidence="2" id="KW-1185">Reference proteome</keyword>
<name>A0ABR3SH20_9PEZI</name>
<reference evidence="1 2" key="1">
    <citation type="submission" date="2024-02" db="EMBL/GenBank/DDBJ databases">
        <title>De novo assembly and annotation of 12 fungi associated with fruit tree decline syndrome in Ontario, Canada.</title>
        <authorList>
            <person name="Sulman M."/>
            <person name="Ellouze W."/>
            <person name="Ilyukhin E."/>
        </authorList>
    </citation>
    <scope>NUCLEOTIDE SEQUENCE [LARGE SCALE GENOMIC DNA]</scope>
    <source>
        <strain evidence="1 2">M1-105</strain>
    </source>
</reference>
<accession>A0ABR3SH20</accession>
<sequence length="226" mass="24109">MQRSSADASQQAPRITAPSSLVASALEAGALTGGCGLLLGGAQGILFSGSPGLFAAFAGVQWLTAGSVYWGKFNLGQAWFDVKRGSHPDASKIDSFSHEERVKASSIAGGVSGGVVAAVTRSRAHVIPGAVMFSIFGFAGQHIYNFFDTRHTARYEEAVADKSAGGKSWLRKLADSRFSPVKVLSEDEYEEMLKEKLLKVDVEIALVDESIEKLRQQNQTSGNPEK</sequence>
<evidence type="ECO:0008006" key="3">
    <source>
        <dbReference type="Google" id="ProtNLM"/>
    </source>
</evidence>
<dbReference type="Proteomes" id="UP001521116">
    <property type="component" value="Unassembled WGS sequence"/>
</dbReference>
<evidence type="ECO:0000313" key="1">
    <source>
        <dbReference type="EMBL" id="KAL1620018.1"/>
    </source>
</evidence>
<proteinExistence type="predicted"/>
<gene>
    <name evidence="1" type="ORF">SLS56_009831</name>
</gene>
<dbReference type="EMBL" id="JAJVDC020000175">
    <property type="protein sequence ID" value="KAL1620018.1"/>
    <property type="molecule type" value="Genomic_DNA"/>
</dbReference>
<comment type="caution">
    <text evidence="1">The sequence shown here is derived from an EMBL/GenBank/DDBJ whole genome shotgun (WGS) entry which is preliminary data.</text>
</comment>
<dbReference type="PANTHER" id="PTHR41390:SF1">
    <property type="entry name" value="NADH-UBIQUINONE OXIDOREDUCTASE 213 KDA SUBUNIT"/>
    <property type="match status" value="1"/>
</dbReference>
<organism evidence="1 2">
    <name type="scientific">Neofusicoccum ribis</name>
    <dbReference type="NCBI Taxonomy" id="45134"/>
    <lineage>
        <taxon>Eukaryota</taxon>
        <taxon>Fungi</taxon>
        <taxon>Dikarya</taxon>
        <taxon>Ascomycota</taxon>
        <taxon>Pezizomycotina</taxon>
        <taxon>Dothideomycetes</taxon>
        <taxon>Dothideomycetes incertae sedis</taxon>
        <taxon>Botryosphaeriales</taxon>
        <taxon>Botryosphaeriaceae</taxon>
        <taxon>Neofusicoccum</taxon>
    </lineage>
</organism>
<dbReference type="PANTHER" id="PTHR41390">
    <property type="entry name" value="CHROMOSOME 7, WHOLE GENOME SHOTGUN SEQUENCE"/>
    <property type="match status" value="1"/>
</dbReference>
<evidence type="ECO:0000313" key="2">
    <source>
        <dbReference type="Proteomes" id="UP001521116"/>
    </source>
</evidence>
<protein>
    <recommendedName>
        <fullName evidence="3">Beta-ketoacyl synthase</fullName>
    </recommendedName>
</protein>